<dbReference type="PANTHER" id="PTHR11575:SF48">
    <property type="entry name" value="5'-NUCLEOTIDASE"/>
    <property type="match status" value="1"/>
</dbReference>
<sequence>MPVWQNLAVALSVFFDYSAHARSLTATFDLLSYNDVYELQQDTVEGLKLGGPSRVVPIANAMRRANPNSLVLLAGDTISPSLWSARFNGQQMIKAHNAIGLDFASLGNHEFDYGLDNFLNVSRTSNFTWLNANCYEHETQQLLRGTVPNAIKNFHDSIHGNISIGLFGIMYNLNDSSTGLCWKDPIEAAKEQVAILQAQNVDFIIALSHQSLTDDNRLSKEVVGIDLIVGGHDHASMLQTSYGTPYLKSDSNFHSIWTSHVNYYAADDSHDRKALMTHHAIPILENLPTDKALDAVIATYAALVNELEKQIISSLCEDLDLSQNVVRVQDSKIGHLFADASREFYGNGSVDIAVMNGGGIRGDKIVPAGDLSLGEVLSWSPFGNILLTIETNGASLKLFLEHEMGGNCGDRVILQNGFYIHPSGFQYTFKCMQVGVGVVSSLLWLNHPIHSGEIQDTDEFLMALSQFLYTSRLVGIDGIQANVKINEAEAGRVDTAIETYVSKQSNGILCPSDNSRSFVTF</sequence>
<dbReference type="GeneID" id="94346375"/>
<name>A0A976ILE1_BRELC</name>
<dbReference type="GO" id="GO:0000166">
    <property type="term" value="F:nucleotide binding"/>
    <property type="evidence" value="ECO:0007669"/>
    <property type="project" value="UniProtKB-KW"/>
</dbReference>
<keyword evidence="3" id="KW-0547">Nucleotide-binding</keyword>
<evidence type="ECO:0000313" key="6">
    <source>
        <dbReference type="EMBL" id="TDH73951.1"/>
    </source>
</evidence>
<dbReference type="SUPFAM" id="SSF55816">
    <property type="entry name" value="5'-nucleotidase (syn. UDP-sugar hydrolase), C-terminal domain"/>
    <property type="match status" value="1"/>
</dbReference>
<dbReference type="Proteomes" id="UP000294530">
    <property type="component" value="Unassembled WGS sequence"/>
</dbReference>
<dbReference type="Pfam" id="PF02872">
    <property type="entry name" value="5_nucleotid_C"/>
    <property type="match status" value="1"/>
</dbReference>
<evidence type="ECO:0000259" key="4">
    <source>
        <dbReference type="Pfam" id="PF00149"/>
    </source>
</evidence>
<organism evidence="6 7">
    <name type="scientific">Bremia lactucae</name>
    <name type="common">Lettuce downy mildew</name>
    <dbReference type="NCBI Taxonomy" id="4779"/>
    <lineage>
        <taxon>Eukaryota</taxon>
        <taxon>Sar</taxon>
        <taxon>Stramenopiles</taxon>
        <taxon>Oomycota</taxon>
        <taxon>Peronosporomycetes</taxon>
        <taxon>Peronosporales</taxon>
        <taxon>Peronosporaceae</taxon>
        <taxon>Bremia</taxon>
    </lineage>
</organism>
<keyword evidence="7" id="KW-1185">Reference proteome</keyword>
<dbReference type="InterPro" id="IPR036907">
    <property type="entry name" value="5'-Nucleotdase_C_sf"/>
</dbReference>
<comment type="similarity">
    <text evidence="1 3">Belongs to the 5'-nucleotidase family.</text>
</comment>
<dbReference type="InterPro" id="IPR029052">
    <property type="entry name" value="Metallo-depent_PP-like"/>
</dbReference>
<evidence type="ECO:0000256" key="1">
    <source>
        <dbReference type="ARBA" id="ARBA00006654"/>
    </source>
</evidence>
<dbReference type="Pfam" id="PF00149">
    <property type="entry name" value="Metallophos"/>
    <property type="match status" value="1"/>
</dbReference>
<dbReference type="Gene3D" id="3.60.21.10">
    <property type="match status" value="1"/>
</dbReference>
<dbReference type="GO" id="GO:0009166">
    <property type="term" value="P:nucleotide catabolic process"/>
    <property type="evidence" value="ECO:0007669"/>
    <property type="project" value="InterPro"/>
</dbReference>
<dbReference type="InterPro" id="IPR008334">
    <property type="entry name" value="5'-Nucleotdase_C"/>
</dbReference>
<dbReference type="OrthoDB" id="10252235at2759"/>
<dbReference type="RefSeq" id="XP_067823449.1">
    <property type="nucleotide sequence ID" value="XM_067960704.1"/>
</dbReference>
<dbReference type="EMBL" id="SHOA02000018">
    <property type="protein sequence ID" value="TDH73951.1"/>
    <property type="molecule type" value="Genomic_DNA"/>
</dbReference>
<evidence type="ECO:0008006" key="8">
    <source>
        <dbReference type="Google" id="ProtNLM"/>
    </source>
</evidence>
<feature type="domain" description="5'-Nucleotidase C-terminal" evidence="5">
    <location>
        <begin position="320"/>
        <end position="469"/>
    </location>
</feature>
<dbReference type="SUPFAM" id="SSF56300">
    <property type="entry name" value="Metallo-dependent phosphatases"/>
    <property type="match status" value="1"/>
</dbReference>
<comment type="caution">
    <text evidence="6">The sequence shown here is derived from an EMBL/GenBank/DDBJ whole genome shotgun (WGS) entry which is preliminary data.</text>
</comment>
<evidence type="ECO:0000313" key="7">
    <source>
        <dbReference type="Proteomes" id="UP000294530"/>
    </source>
</evidence>
<accession>A0A976ILE1</accession>
<dbReference type="PANTHER" id="PTHR11575">
    <property type="entry name" value="5'-NUCLEOTIDASE-RELATED"/>
    <property type="match status" value="1"/>
</dbReference>
<evidence type="ECO:0000256" key="2">
    <source>
        <dbReference type="ARBA" id="ARBA00022729"/>
    </source>
</evidence>
<dbReference type="InterPro" id="IPR006179">
    <property type="entry name" value="5_nucleotidase/apyrase"/>
</dbReference>
<dbReference type="Gene3D" id="3.90.780.10">
    <property type="entry name" value="5'-Nucleotidase, C-terminal domain"/>
    <property type="match status" value="1"/>
</dbReference>
<protein>
    <recommendedName>
        <fullName evidence="8">5'-nucleotidase</fullName>
    </recommendedName>
</protein>
<dbReference type="AlphaFoldDB" id="A0A976ILE1"/>
<keyword evidence="3" id="KW-0378">Hydrolase</keyword>
<evidence type="ECO:0000259" key="5">
    <source>
        <dbReference type="Pfam" id="PF02872"/>
    </source>
</evidence>
<feature type="domain" description="Calcineurin-like phosphoesterase" evidence="4">
    <location>
        <begin position="59"/>
        <end position="235"/>
    </location>
</feature>
<proteinExistence type="inferred from homology"/>
<evidence type="ECO:0000256" key="3">
    <source>
        <dbReference type="RuleBase" id="RU362119"/>
    </source>
</evidence>
<keyword evidence="2" id="KW-0732">Signal</keyword>
<dbReference type="KEGG" id="blac:94346375"/>
<gene>
    <name evidence="6" type="ORF">CCR75_002607</name>
</gene>
<dbReference type="PRINTS" id="PR01607">
    <property type="entry name" value="APYRASEFAMLY"/>
</dbReference>
<dbReference type="GO" id="GO:0016787">
    <property type="term" value="F:hydrolase activity"/>
    <property type="evidence" value="ECO:0007669"/>
    <property type="project" value="UniProtKB-KW"/>
</dbReference>
<reference evidence="6 7" key="1">
    <citation type="journal article" date="2021" name="Genome Biol.">
        <title>AFLAP: assembly-free linkage analysis pipeline using k-mers from genome sequencing data.</title>
        <authorList>
            <person name="Fletcher K."/>
            <person name="Zhang L."/>
            <person name="Gil J."/>
            <person name="Han R."/>
            <person name="Cavanaugh K."/>
            <person name="Michelmore R."/>
        </authorList>
    </citation>
    <scope>NUCLEOTIDE SEQUENCE [LARGE SCALE GENOMIC DNA]</scope>
    <source>
        <strain evidence="6 7">SF5</strain>
    </source>
</reference>
<dbReference type="InterPro" id="IPR004843">
    <property type="entry name" value="Calcineurin-like_PHP"/>
</dbReference>